<dbReference type="EMBL" id="LWMU01000060">
    <property type="protein sequence ID" value="KZX12947.1"/>
    <property type="molecule type" value="Genomic_DNA"/>
</dbReference>
<accession>A0A166CBT3</accession>
<dbReference type="Proteomes" id="UP000077428">
    <property type="component" value="Unassembled WGS sequence"/>
</dbReference>
<dbReference type="PROSITE" id="PS50005">
    <property type="entry name" value="TPR"/>
    <property type="match status" value="1"/>
</dbReference>
<keyword evidence="2 3" id="KW-0802">TPR repeat</keyword>
<proteinExistence type="predicted"/>
<dbReference type="SMART" id="SM00028">
    <property type="entry name" value="TPR"/>
    <property type="match status" value="3"/>
</dbReference>
<evidence type="ECO:0000256" key="2">
    <source>
        <dbReference type="ARBA" id="ARBA00022803"/>
    </source>
</evidence>
<keyword evidence="5" id="KW-1185">Reference proteome</keyword>
<keyword evidence="1" id="KW-0677">Repeat</keyword>
<dbReference type="PANTHER" id="PTHR44858">
    <property type="entry name" value="TETRATRICOPEPTIDE REPEAT PROTEIN 6"/>
    <property type="match status" value="1"/>
</dbReference>
<reference evidence="5" key="1">
    <citation type="journal article" date="2016" name="Genome Announc.">
        <title>Draft Genome Sequences of Methanobrevibacter curvatus DSM11111, Methanobrevibacter cuticularis DSM11139, Methanobrevibacter filiformis DSM11501, and Methanobrevibacter oralis DSM7256.</title>
        <authorList>
            <person name="Poehlein A."/>
            <person name="Seedorf H."/>
        </authorList>
    </citation>
    <scope>NUCLEOTIDE SEQUENCE [LARGE SCALE GENOMIC DNA]</scope>
    <source>
        <strain evidence="5">DSM 7256 / JCM 30027 / ZR</strain>
    </source>
</reference>
<evidence type="ECO:0000313" key="5">
    <source>
        <dbReference type="Proteomes" id="UP000077428"/>
    </source>
</evidence>
<dbReference type="PANTHER" id="PTHR44858:SF1">
    <property type="entry name" value="UDP-N-ACETYLGLUCOSAMINE--PEPTIDE N-ACETYLGLUCOSAMINYLTRANSFERASE SPINDLY-RELATED"/>
    <property type="match status" value="1"/>
</dbReference>
<gene>
    <name evidence="4" type="ORF">MBORA_09900</name>
</gene>
<protein>
    <submittedName>
        <fullName evidence="4">Lipoprotein NlpI</fullName>
    </submittedName>
</protein>
<dbReference type="RefSeq" id="WP_063720319.1">
    <property type="nucleotide sequence ID" value="NZ_LT985116.1"/>
</dbReference>
<organism evidence="4 5">
    <name type="scientific">Methanobrevibacter oralis</name>
    <dbReference type="NCBI Taxonomy" id="66851"/>
    <lineage>
        <taxon>Archaea</taxon>
        <taxon>Methanobacteriati</taxon>
        <taxon>Methanobacteriota</taxon>
        <taxon>Methanomada group</taxon>
        <taxon>Methanobacteria</taxon>
        <taxon>Methanobacteriales</taxon>
        <taxon>Methanobacteriaceae</taxon>
        <taxon>Methanobrevibacter</taxon>
    </lineage>
</organism>
<dbReference type="InterPro" id="IPR019734">
    <property type="entry name" value="TPR_rpt"/>
</dbReference>
<dbReference type="SUPFAM" id="SSF48452">
    <property type="entry name" value="TPR-like"/>
    <property type="match status" value="1"/>
</dbReference>
<dbReference type="InterPro" id="IPR050498">
    <property type="entry name" value="Ycf3"/>
</dbReference>
<dbReference type="STRING" id="66851.MBORA_09900"/>
<sequence>MNDNDELLIKAIKDLELGNYKQARDNFQIALSKNNENADSWVFFGFCQIKLKDFENAYNSFNNALKIDNQHSFAWSGKAYLLCLSKNYKKALLYCNIALNIYPDNKEAIKIKNNLKKTLSNDKKTQSEKINKIKIEDLLNSFNNMGTFEDIDKYTAEFNSVDLNKKEGLTTLTDLNHFKNIFTEKRIKLLFKNTLTVDEYNKILLKIKKSGKNNFKQILKEKNINLDEIDIFKKITLLILSYTDIEYKTKGIELGSYSYNIIRIDDRLSKADQISTLIHELTHHILSEIITQSLMYIWNSDKTDAIEAISDYCMFNNKFNILMNEYCAHTVQGRFLPFGYQNYGSFNALLNRFDKKDKKIIKYYIKLGNSYAEDITSILEGFIPRKWRYEIKQQFKEDFNRNPNYEGIQLETKKVLSLEDRVDNINKILSNGIFSIIANDDISLVRQFKKEYEK</sequence>
<feature type="repeat" description="TPR" evidence="3">
    <location>
        <begin position="38"/>
        <end position="71"/>
    </location>
</feature>
<dbReference type="InterPro" id="IPR011990">
    <property type="entry name" value="TPR-like_helical_dom_sf"/>
</dbReference>
<dbReference type="PATRIC" id="fig|66851.6.peg.1087"/>
<comment type="caution">
    <text evidence="4">The sequence shown here is derived from an EMBL/GenBank/DDBJ whole genome shotgun (WGS) entry which is preliminary data.</text>
</comment>
<name>A0A166CBT3_METOA</name>
<dbReference type="Gene3D" id="1.25.40.10">
    <property type="entry name" value="Tetratricopeptide repeat domain"/>
    <property type="match status" value="1"/>
</dbReference>
<dbReference type="OrthoDB" id="78289at2157"/>
<dbReference type="AlphaFoldDB" id="A0A166CBT3"/>
<keyword evidence="4" id="KW-0449">Lipoprotein</keyword>
<evidence type="ECO:0000256" key="3">
    <source>
        <dbReference type="PROSITE-ProRule" id="PRU00339"/>
    </source>
</evidence>
<evidence type="ECO:0000256" key="1">
    <source>
        <dbReference type="ARBA" id="ARBA00022737"/>
    </source>
</evidence>
<evidence type="ECO:0000313" key="4">
    <source>
        <dbReference type="EMBL" id="KZX12947.1"/>
    </source>
</evidence>